<accession>A0ABW1L843</accession>
<organism evidence="1 2">
    <name type="scientific">Paenisporosarcina macmurdoensis</name>
    <dbReference type="NCBI Taxonomy" id="212659"/>
    <lineage>
        <taxon>Bacteria</taxon>
        <taxon>Bacillati</taxon>
        <taxon>Bacillota</taxon>
        <taxon>Bacilli</taxon>
        <taxon>Bacillales</taxon>
        <taxon>Caryophanaceae</taxon>
        <taxon>Paenisporosarcina</taxon>
    </lineage>
</organism>
<dbReference type="Gene3D" id="1.10.3100.10">
    <property type="entry name" value="Putative cytoplasmic protein"/>
    <property type="match status" value="1"/>
</dbReference>
<evidence type="ECO:0000313" key="1">
    <source>
        <dbReference type="EMBL" id="MFC6040124.1"/>
    </source>
</evidence>
<dbReference type="RefSeq" id="WP_377734427.1">
    <property type="nucleotide sequence ID" value="NZ_JBHSRI010000018.1"/>
</dbReference>
<name>A0ABW1L843_9BACL</name>
<protein>
    <recommendedName>
        <fullName evidence="3">XRE family transcriptional regulator</fullName>
    </recommendedName>
</protein>
<dbReference type="EMBL" id="JBHSRI010000018">
    <property type="protein sequence ID" value="MFC6040124.1"/>
    <property type="molecule type" value="Genomic_DNA"/>
</dbReference>
<comment type="caution">
    <text evidence="1">The sequence shown here is derived from an EMBL/GenBank/DDBJ whole genome shotgun (WGS) entry which is preliminary data.</text>
</comment>
<evidence type="ECO:0008006" key="3">
    <source>
        <dbReference type="Google" id="ProtNLM"/>
    </source>
</evidence>
<gene>
    <name evidence="1" type="ORF">ACFPYN_11900</name>
</gene>
<sequence length="90" mass="9821">MNNRILFRLLRGFMGISQKHLGAFLGGKDQSTIAYYESGKLRIPAKVASDMEELAKSEGITDFDILMLQKLITASASAKQVTKQAGASNE</sequence>
<dbReference type="Proteomes" id="UP001596170">
    <property type="component" value="Unassembled WGS sequence"/>
</dbReference>
<dbReference type="InterPro" id="IPR010982">
    <property type="entry name" value="Lambda_DNA-bd_dom_sf"/>
</dbReference>
<keyword evidence="2" id="KW-1185">Reference proteome</keyword>
<dbReference type="SUPFAM" id="SSF47413">
    <property type="entry name" value="lambda repressor-like DNA-binding domains"/>
    <property type="match status" value="1"/>
</dbReference>
<dbReference type="InterPro" id="IPR027910">
    <property type="entry name" value="YdiL_sf"/>
</dbReference>
<evidence type="ECO:0000313" key="2">
    <source>
        <dbReference type="Proteomes" id="UP001596170"/>
    </source>
</evidence>
<reference evidence="2" key="1">
    <citation type="journal article" date="2019" name="Int. J. Syst. Evol. Microbiol.">
        <title>The Global Catalogue of Microorganisms (GCM) 10K type strain sequencing project: providing services to taxonomists for standard genome sequencing and annotation.</title>
        <authorList>
            <consortium name="The Broad Institute Genomics Platform"/>
            <consortium name="The Broad Institute Genome Sequencing Center for Infectious Disease"/>
            <person name="Wu L."/>
            <person name="Ma J."/>
        </authorList>
    </citation>
    <scope>NUCLEOTIDE SEQUENCE [LARGE SCALE GENOMIC DNA]</scope>
    <source>
        <strain evidence="2">CCUG 54527</strain>
    </source>
</reference>
<proteinExistence type="predicted"/>